<dbReference type="EMBL" id="FQWT01000003">
    <property type="protein sequence ID" value="SHH20802.1"/>
    <property type="molecule type" value="Genomic_DNA"/>
</dbReference>
<accession>A0A1M5R392</accession>
<protein>
    <submittedName>
        <fullName evidence="3">ADP-heptose:LPS heptosyltransferase</fullName>
    </submittedName>
</protein>
<dbReference type="GO" id="GO:0005829">
    <property type="term" value="C:cytosol"/>
    <property type="evidence" value="ECO:0007669"/>
    <property type="project" value="TreeGrafter"/>
</dbReference>
<dbReference type="PANTHER" id="PTHR30160:SF7">
    <property type="entry name" value="ADP-HEPTOSE--LPS HEPTOSYLTRANSFERASE 2"/>
    <property type="match status" value="1"/>
</dbReference>
<dbReference type="STRING" id="421058.SAMN05421866_2235"/>
<dbReference type="Gene3D" id="3.40.50.2000">
    <property type="entry name" value="Glycogen Phosphorylase B"/>
    <property type="match status" value="2"/>
</dbReference>
<dbReference type="InterPro" id="IPR051199">
    <property type="entry name" value="LPS_LOS_Heptosyltrfase"/>
</dbReference>
<gene>
    <name evidence="3" type="ORF">SAMN05421866_2235</name>
</gene>
<dbReference type="GO" id="GO:0008713">
    <property type="term" value="F:ADP-heptose-lipopolysaccharide heptosyltransferase activity"/>
    <property type="evidence" value="ECO:0007669"/>
    <property type="project" value="TreeGrafter"/>
</dbReference>
<dbReference type="PANTHER" id="PTHR30160">
    <property type="entry name" value="TETRAACYLDISACCHARIDE 4'-KINASE-RELATED"/>
    <property type="match status" value="1"/>
</dbReference>
<organism evidence="3 4">
    <name type="scientific">Chryseobacterium oranimense</name>
    <dbReference type="NCBI Taxonomy" id="421058"/>
    <lineage>
        <taxon>Bacteria</taxon>
        <taxon>Pseudomonadati</taxon>
        <taxon>Bacteroidota</taxon>
        <taxon>Flavobacteriia</taxon>
        <taxon>Flavobacteriales</taxon>
        <taxon>Weeksellaceae</taxon>
        <taxon>Chryseobacterium group</taxon>
        <taxon>Chryseobacterium</taxon>
    </lineage>
</organism>
<dbReference type="OrthoDB" id="9797795at2"/>
<evidence type="ECO:0000313" key="3">
    <source>
        <dbReference type="EMBL" id="SHH20802.1"/>
    </source>
</evidence>
<dbReference type="Pfam" id="PF01075">
    <property type="entry name" value="Glyco_transf_9"/>
    <property type="match status" value="1"/>
</dbReference>
<dbReference type="RefSeq" id="WP_073062804.1">
    <property type="nucleotide sequence ID" value="NZ_FQWT01000003.1"/>
</dbReference>
<keyword evidence="4" id="KW-1185">Reference proteome</keyword>
<dbReference type="CDD" id="cd03789">
    <property type="entry name" value="GT9_LPS_heptosyltransferase"/>
    <property type="match status" value="1"/>
</dbReference>
<dbReference type="InterPro" id="IPR002201">
    <property type="entry name" value="Glyco_trans_9"/>
</dbReference>
<keyword evidence="2 3" id="KW-0808">Transferase</keyword>
<dbReference type="eggNOG" id="COG0859">
    <property type="taxonomic scope" value="Bacteria"/>
</dbReference>
<proteinExistence type="predicted"/>
<dbReference type="AlphaFoldDB" id="A0A1M5R392"/>
<dbReference type="GO" id="GO:0009244">
    <property type="term" value="P:lipopolysaccharide core region biosynthetic process"/>
    <property type="evidence" value="ECO:0007669"/>
    <property type="project" value="TreeGrafter"/>
</dbReference>
<name>A0A1M5R392_9FLAO</name>
<keyword evidence="1" id="KW-0328">Glycosyltransferase</keyword>
<sequence length="346" mass="39670">MKVPKKLNAVRRKFMHSITKNIGKSSSSTVHAQNTTIKRILISRPNHRLGNLLLLTPIVQEVTNSFPNARIDLFVKGGISPTVFKNYGNVDQIIQLPKKPFKNLFKYIGGWFTLRWKKYDLVINSTNGSSSGKLSTKLANAKYKFYSEWDEELHLKHPDYEHSAKNVIYNLRKFLTQLGFEENTSKIPYLNIKLDQDEIEDGKKKLFQIFNNNNKTICLFTNATGDKCYSENWWGSFYDHLQSEFPDYNFVELLPVENISKLNFKIPTFYSTDIREMGGFIANTCIFIAADNGVMHLASASGTPTLGLFSVTNENMYKPYNDKSFSVNTNQLNKNEISDLIKKALQ</sequence>
<dbReference type="Proteomes" id="UP000184047">
    <property type="component" value="Unassembled WGS sequence"/>
</dbReference>
<evidence type="ECO:0000256" key="2">
    <source>
        <dbReference type="ARBA" id="ARBA00022679"/>
    </source>
</evidence>
<evidence type="ECO:0000256" key="1">
    <source>
        <dbReference type="ARBA" id="ARBA00022676"/>
    </source>
</evidence>
<reference evidence="4" key="1">
    <citation type="submission" date="2016-11" db="EMBL/GenBank/DDBJ databases">
        <authorList>
            <person name="Varghese N."/>
            <person name="Submissions S."/>
        </authorList>
    </citation>
    <scope>NUCLEOTIDE SEQUENCE [LARGE SCALE GENOMIC DNA]</scope>
    <source>
        <strain evidence="4">DSM 19055</strain>
    </source>
</reference>
<dbReference type="SUPFAM" id="SSF53756">
    <property type="entry name" value="UDP-Glycosyltransferase/glycogen phosphorylase"/>
    <property type="match status" value="1"/>
</dbReference>
<evidence type="ECO:0000313" key="4">
    <source>
        <dbReference type="Proteomes" id="UP000184047"/>
    </source>
</evidence>